<dbReference type="OrthoDB" id="4336585at2"/>
<dbReference type="PANTHER" id="PTHR35010">
    <property type="entry name" value="BLL4672 PROTEIN-RELATED"/>
    <property type="match status" value="1"/>
</dbReference>
<feature type="region of interest" description="Disordered" evidence="1">
    <location>
        <begin position="256"/>
        <end position="299"/>
    </location>
</feature>
<dbReference type="InterPro" id="IPR041413">
    <property type="entry name" value="MLTR_LBD"/>
</dbReference>
<dbReference type="SUPFAM" id="SSF47413">
    <property type="entry name" value="lambda repressor-like DNA-binding domains"/>
    <property type="match status" value="1"/>
</dbReference>
<dbReference type="CDD" id="cd00093">
    <property type="entry name" value="HTH_XRE"/>
    <property type="match status" value="1"/>
</dbReference>
<gene>
    <name evidence="3" type="ORF">EV190_102147</name>
</gene>
<dbReference type="RefSeq" id="WP_133740305.1">
    <property type="nucleotide sequence ID" value="NZ_SNYN01000002.1"/>
</dbReference>
<dbReference type="Gene3D" id="3.30.450.180">
    <property type="match status" value="1"/>
</dbReference>
<comment type="caution">
    <text evidence="3">The sequence shown here is derived from an EMBL/GenBank/DDBJ whole genome shotgun (WGS) entry which is preliminary data.</text>
</comment>
<dbReference type="Gene3D" id="1.10.260.40">
    <property type="entry name" value="lambda repressor-like DNA-binding domains"/>
    <property type="match status" value="1"/>
</dbReference>
<reference evidence="3 4" key="1">
    <citation type="submission" date="2019-03" db="EMBL/GenBank/DDBJ databases">
        <title>Genomic Encyclopedia of Type Strains, Phase IV (KMG-IV): sequencing the most valuable type-strain genomes for metagenomic binning, comparative biology and taxonomic classification.</title>
        <authorList>
            <person name="Goeker M."/>
        </authorList>
    </citation>
    <scope>NUCLEOTIDE SEQUENCE [LARGE SCALE GENOMIC DNA]</scope>
    <source>
        <strain evidence="3 4">DSM 46770</strain>
    </source>
</reference>
<proteinExistence type="predicted"/>
<keyword evidence="4" id="KW-1185">Reference proteome</keyword>
<protein>
    <submittedName>
        <fullName evidence="3">Helix-turn-helix protein</fullName>
    </submittedName>
</protein>
<dbReference type="Proteomes" id="UP000295281">
    <property type="component" value="Unassembled WGS sequence"/>
</dbReference>
<organism evidence="3 4">
    <name type="scientific">Actinorugispora endophytica</name>
    <dbReference type="NCBI Taxonomy" id="1605990"/>
    <lineage>
        <taxon>Bacteria</taxon>
        <taxon>Bacillati</taxon>
        <taxon>Actinomycetota</taxon>
        <taxon>Actinomycetes</taxon>
        <taxon>Streptosporangiales</taxon>
        <taxon>Nocardiopsidaceae</taxon>
        <taxon>Actinorugispora</taxon>
    </lineage>
</organism>
<evidence type="ECO:0000313" key="4">
    <source>
        <dbReference type="Proteomes" id="UP000295281"/>
    </source>
</evidence>
<evidence type="ECO:0000259" key="2">
    <source>
        <dbReference type="PROSITE" id="PS50943"/>
    </source>
</evidence>
<feature type="domain" description="HTH cro/C1-type" evidence="2">
    <location>
        <begin position="31"/>
        <end position="82"/>
    </location>
</feature>
<dbReference type="InterPro" id="IPR001387">
    <property type="entry name" value="Cro/C1-type_HTH"/>
</dbReference>
<dbReference type="AlphaFoldDB" id="A0A4R6V2V1"/>
<dbReference type="GO" id="GO:0003677">
    <property type="term" value="F:DNA binding"/>
    <property type="evidence" value="ECO:0007669"/>
    <property type="project" value="InterPro"/>
</dbReference>
<dbReference type="SMART" id="SM00530">
    <property type="entry name" value="HTH_XRE"/>
    <property type="match status" value="1"/>
</dbReference>
<accession>A0A4R6V2V1</accession>
<evidence type="ECO:0000256" key="1">
    <source>
        <dbReference type="SAM" id="MobiDB-lite"/>
    </source>
</evidence>
<dbReference type="Pfam" id="PF17765">
    <property type="entry name" value="MLTR_LBD"/>
    <property type="match status" value="1"/>
</dbReference>
<dbReference type="InterPro" id="IPR010982">
    <property type="entry name" value="Lambda_DNA-bd_dom_sf"/>
</dbReference>
<sequence length="299" mass="33167">MDTENPLGQFLRARRALLRPEDLGIPAGTRRRVAGLRREEVAQLAGVSADYYVRLEQGRERNPSVQVVDALAEALKLEEDAVTHLHRLARPTPGRRRRPAQRERVSPNLLRMMAAWPDTPAVVLGRCLTVLAANPLGEALFDGHTYGGDLVRLVFLDPDARDFYPDWDRVAANTVAGLRAAAGADHDDPRLVEVVGELSIRSETFRRLWARHDIRQKTHETKRFRHPLVGELTLHYETLTVNSAPGQQLVVYQADPGSPSEEALSLLGSLTADAAPPRSRETTPQTPAHHRPPPHEPGA</sequence>
<evidence type="ECO:0000313" key="3">
    <source>
        <dbReference type="EMBL" id="TDQ54313.1"/>
    </source>
</evidence>
<dbReference type="Pfam" id="PF13560">
    <property type="entry name" value="HTH_31"/>
    <property type="match status" value="1"/>
</dbReference>
<dbReference type="EMBL" id="SNYN01000002">
    <property type="protein sequence ID" value="TDQ54313.1"/>
    <property type="molecule type" value="Genomic_DNA"/>
</dbReference>
<dbReference type="PROSITE" id="PS50943">
    <property type="entry name" value="HTH_CROC1"/>
    <property type="match status" value="1"/>
</dbReference>
<name>A0A4R6V2V1_9ACTN</name>
<dbReference type="PANTHER" id="PTHR35010:SF2">
    <property type="entry name" value="BLL4672 PROTEIN"/>
    <property type="match status" value="1"/>
</dbReference>